<dbReference type="EMBL" id="FORR01000004">
    <property type="protein sequence ID" value="SFJ05424.1"/>
    <property type="molecule type" value="Genomic_DNA"/>
</dbReference>
<dbReference type="Pfam" id="PF08534">
    <property type="entry name" value="Redoxin"/>
    <property type="match status" value="1"/>
</dbReference>
<evidence type="ECO:0000256" key="2">
    <source>
        <dbReference type="ARBA" id="ARBA00022748"/>
    </source>
</evidence>
<dbReference type="PANTHER" id="PTHR42852:SF13">
    <property type="entry name" value="PROTEIN DIPZ"/>
    <property type="match status" value="1"/>
</dbReference>
<protein>
    <submittedName>
        <fullName evidence="4">Thiol-disulfide isomerase or thioredoxin</fullName>
    </submittedName>
</protein>
<dbReference type="STRING" id="46223.SAMN05421852_10435"/>
<evidence type="ECO:0000256" key="1">
    <source>
        <dbReference type="ARBA" id="ARBA00004196"/>
    </source>
</evidence>
<dbReference type="InterPro" id="IPR017937">
    <property type="entry name" value="Thioredoxin_CS"/>
</dbReference>
<evidence type="ECO:0000313" key="4">
    <source>
        <dbReference type="EMBL" id="SFJ05424.1"/>
    </source>
</evidence>
<dbReference type="PROSITE" id="PS51352">
    <property type="entry name" value="THIOREDOXIN_2"/>
    <property type="match status" value="1"/>
</dbReference>
<evidence type="ECO:0000259" key="3">
    <source>
        <dbReference type="PROSITE" id="PS51352"/>
    </source>
</evidence>
<keyword evidence="5" id="KW-1185">Reference proteome</keyword>
<dbReference type="SUPFAM" id="SSF52833">
    <property type="entry name" value="Thioredoxin-like"/>
    <property type="match status" value="1"/>
</dbReference>
<dbReference type="Gene3D" id="3.40.30.10">
    <property type="entry name" value="Glutaredoxin"/>
    <property type="match status" value="1"/>
</dbReference>
<keyword evidence="4" id="KW-0413">Isomerase</keyword>
<dbReference type="PROSITE" id="PS00194">
    <property type="entry name" value="THIOREDOXIN_1"/>
    <property type="match status" value="1"/>
</dbReference>
<proteinExistence type="predicted"/>
<feature type="domain" description="Thioredoxin" evidence="3">
    <location>
        <begin position="55"/>
        <end position="199"/>
    </location>
</feature>
<dbReference type="OrthoDB" id="25753at2"/>
<organism evidence="4 5">
    <name type="scientific">Thermoflavimicrobium dichotomicum</name>
    <dbReference type="NCBI Taxonomy" id="46223"/>
    <lineage>
        <taxon>Bacteria</taxon>
        <taxon>Bacillati</taxon>
        <taxon>Bacillota</taxon>
        <taxon>Bacilli</taxon>
        <taxon>Bacillales</taxon>
        <taxon>Thermoactinomycetaceae</taxon>
        <taxon>Thermoflavimicrobium</taxon>
    </lineage>
</organism>
<dbReference type="CDD" id="cd02966">
    <property type="entry name" value="TlpA_like_family"/>
    <property type="match status" value="1"/>
</dbReference>
<comment type="subcellular location">
    <subcellularLocation>
        <location evidence="1">Cell envelope</location>
    </subcellularLocation>
</comment>
<name>A0A1I3N827_9BACL</name>
<dbReference type="GO" id="GO:0016491">
    <property type="term" value="F:oxidoreductase activity"/>
    <property type="evidence" value="ECO:0007669"/>
    <property type="project" value="InterPro"/>
</dbReference>
<dbReference type="PANTHER" id="PTHR42852">
    <property type="entry name" value="THIOL:DISULFIDE INTERCHANGE PROTEIN DSBE"/>
    <property type="match status" value="1"/>
</dbReference>
<dbReference type="InterPro" id="IPR013766">
    <property type="entry name" value="Thioredoxin_domain"/>
</dbReference>
<reference evidence="4 5" key="1">
    <citation type="submission" date="2016-10" db="EMBL/GenBank/DDBJ databases">
        <authorList>
            <person name="de Groot N.N."/>
        </authorList>
    </citation>
    <scope>NUCLEOTIDE SEQUENCE [LARGE SCALE GENOMIC DNA]</scope>
    <source>
        <strain evidence="4 5">DSM 44778</strain>
    </source>
</reference>
<keyword evidence="2" id="KW-0201">Cytochrome c-type biogenesis</keyword>
<sequence>MMKRNALILGLLAVAVGFTIWWSWPETNKVTSTKQGMNGNKTASKKADCRGEEQADVGYCAPNFTLTSLDGKKVELYKNNGKPTFLNFWASWCGPCKNEMPLIEEAYKKYKDQVNFLMVNATAFDNEQKMKEYLKQNGFTFPVLLDPYQEKYVTISQTHYGVMGFPMTFIIDEQGRIVYKHTGEMNKEVIDDIMQRLSSKKGLEN</sequence>
<gene>
    <name evidence="4" type="ORF">SAMN05421852_10435</name>
</gene>
<dbReference type="InterPro" id="IPR050553">
    <property type="entry name" value="Thioredoxin_ResA/DsbE_sf"/>
</dbReference>
<dbReference type="Proteomes" id="UP000199545">
    <property type="component" value="Unassembled WGS sequence"/>
</dbReference>
<dbReference type="AlphaFoldDB" id="A0A1I3N827"/>
<dbReference type="GO" id="GO:0030313">
    <property type="term" value="C:cell envelope"/>
    <property type="evidence" value="ECO:0007669"/>
    <property type="project" value="UniProtKB-SubCell"/>
</dbReference>
<accession>A0A1I3N827</accession>
<evidence type="ECO:0000313" key="5">
    <source>
        <dbReference type="Proteomes" id="UP000199545"/>
    </source>
</evidence>
<dbReference type="GO" id="GO:0017004">
    <property type="term" value="P:cytochrome complex assembly"/>
    <property type="evidence" value="ECO:0007669"/>
    <property type="project" value="UniProtKB-KW"/>
</dbReference>
<dbReference type="InterPro" id="IPR036249">
    <property type="entry name" value="Thioredoxin-like_sf"/>
</dbReference>
<dbReference type="GO" id="GO:0016853">
    <property type="term" value="F:isomerase activity"/>
    <property type="evidence" value="ECO:0007669"/>
    <property type="project" value="UniProtKB-KW"/>
</dbReference>
<dbReference type="RefSeq" id="WP_139203272.1">
    <property type="nucleotide sequence ID" value="NZ_FORR01000004.1"/>
</dbReference>
<dbReference type="InterPro" id="IPR013740">
    <property type="entry name" value="Redoxin"/>
</dbReference>